<accession>A0A376CM50</accession>
<evidence type="ECO:0000313" key="5">
    <source>
        <dbReference type="EMBL" id="STC69520.1"/>
    </source>
</evidence>
<sequence length="429" mass="45307">MSIRFTRRTAGTVAAATLAAMSLVACSGGEDSAGSSSGGAAPVDDGTEAARGPITFAMGANDTDKLVPIIEAWNAEHPDEEVTLRELPGEADAQRETLVQSLQAGNSDYDVMALDVVWTGEFAANQYLAPLEGELEVDTSGLLEATVESATYNDTLYALPQNTNGQLLYRNTEFIPEEPANFQELIDSCQDLDEVGCLTTQLSQYEGLTVNTAGFMEGWGGSILGEDGQEVTVDSEGSKAGLQALVDAYSDGVITEDSTAATEEETNLAFVEGRTAYAINWPYMYTNAEGEASEVAGNVEVSPLVGEDGVGASTLGGYNNGININSENKATARDFIEFIINEDNQMSFAEASFPPVLASIYDDESLVEKYPYLPALKTSLENAVPRPVSPFYTEISKAIQDNAYAALTAGKSVDDATAGMKAAIENAAG</sequence>
<feature type="signal peptide" evidence="4">
    <location>
        <begin position="1"/>
        <end position="27"/>
    </location>
</feature>
<dbReference type="PANTHER" id="PTHR30061">
    <property type="entry name" value="MALTOSE-BINDING PERIPLASMIC PROTEIN"/>
    <property type="match status" value="1"/>
</dbReference>
<evidence type="ECO:0000313" key="6">
    <source>
        <dbReference type="Proteomes" id="UP000254467"/>
    </source>
</evidence>
<proteinExistence type="inferred from homology"/>
<dbReference type="PROSITE" id="PS51257">
    <property type="entry name" value="PROKAR_LIPOPROTEIN"/>
    <property type="match status" value="1"/>
</dbReference>
<feature type="chain" id="PRO_5038589188" evidence="4">
    <location>
        <begin position="28"/>
        <end position="429"/>
    </location>
</feature>
<comment type="similarity">
    <text evidence="1">Belongs to the bacterial solute-binding protein 1 family.</text>
</comment>
<dbReference type="GO" id="GO:0042956">
    <property type="term" value="P:maltodextrin transmembrane transport"/>
    <property type="evidence" value="ECO:0007669"/>
    <property type="project" value="TreeGrafter"/>
</dbReference>
<dbReference type="GO" id="GO:0015768">
    <property type="term" value="P:maltose transport"/>
    <property type="evidence" value="ECO:0007669"/>
    <property type="project" value="TreeGrafter"/>
</dbReference>
<dbReference type="InterPro" id="IPR006059">
    <property type="entry name" value="SBP"/>
</dbReference>
<dbReference type="Pfam" id="PF13416">
    <property type="entry name" value="SBP_bac_8"/>
    <property type="match status" value="1"/>
</dbReference>
<reference evidence="5 6" key="1">
    <citation type="submission" date="2018-06" db="EMBL/GenBank/DDBJ databases">
        <authorList>
            <consortium name="Pathogen Informatics"/>
            <person name="Doyle S."/>
        </authorList>
    </citation>
    <scope>NUCLEOTIDE SEQUENCE [LARGE SCALE GENOMIC DNA]</scope>
    <source>
        <strain evidence="5 6">NCTC11862</strain>
    </source>
</reference>
<keyword evidence="6" id="KW-1185">Reference proteome</keyword>
<evidence type="ECO:0000256" key="2">
    <source>
        <dbReference type="ARBA" id="ARBA00022448"/>
    </source>
</evidence>
<dbReference type="AlphaFoldDB" id="A0A376CM50"/>
<dbReference type="CDD" id="cd14750">
    <property type="entry name" value="PBP2_TMBP"/>
    <property type="match status" value="1"/>
</dbReference>
<evidence type="ECO:0000256" key="4">
    <source>
        <dbReference type="SAM" id="SignalP"/>
    </source>
</evidence>
<dbReference type="PANTHER" id="PTHR30061:SF50">
    <property type="entry name" value="MALTOSE_MALTODEXTRIN-BINDING PERIPLASMIC PROTEIN"/>
    <property type="match status" value="1"/>
</dbReference>
<evidence type="ECO:0000256" key="3">
    <source>
        <dbReference type="ARBA" id="ARBA00022729"/>
    </source>
</evidence>
<name>A0A376CM50_9CORY</name>
<dbReference type="STRING" id="35756.GCA_001044155_00757"/>
<dbReference type="GO" id="GO:0055052">
    <property type="term" value="C:ATP-binding cassette (ABC) transporter complex, substrate-binding subunit-containing"/>
    <property type="evidence" value="ECO:0007669"/>
    <property type="project" value="TreeGrafter"/>
</dbReference>
<dbReference type="Proteomes" id="UP000254467">
    <property type="component" value="Unassembled WGS sequence"/>
</dbReference>
<organism evidence="5 6">
    <name type="scientific">Corynebacterium pilosum</name>
    <dbReference type="NCBI Taxonomy" id="35756"/>
    <lineage>
        <taxon>Bacteria</taxon>
        <taxon>Bacillati</taxon>
        <taxon>Actinomycetota</taxon>
        <taxon>Actinomycetes</taxon>
        <taxon>Mycobacteriales</taxon>
        <taxon>Corynebacteriaceae</taxon>
        <taxon>Corynebacterium</taxon>
    </lineage>
</organism>
<keyword evidence="3 4" id="KW-0732">Signal</keyword>
<gene>
    <name evidence="5" type="ORF">NCTC11862_01315</name>
</gene>
<dbReference type="OrthoDB" id="3495561at2"/>
<dbReference type="GO" id="GO:1901982">
    <property type="term" value="F:maltose binding"/>
    <property type="evidence" value="ECO:0007669"/>
    <property type="project" value="TreeGrafter"/>
</dbReference>
<dbReference type="EMBL" id="UFXQ01000001">
    <property type="protein sequence ID" value="STC69520.1"/>
    <property type="molecule type" value="Genomic_DNA"/>
</dbReference>
<evidence type="ECO:0000256" key="1">
    <source>
        <dbReference type="ARBA" id="ARBA00008520"/>
    </source>
</evidence>
<dbReference type="RefSeq" id="WP_018581526.1">
    <property type="nucleotide sequence ID" value="NZ_UFXQ01000001.1"/>
</dbReference>
<dbReference type="Gene3D" id="3.40.190.10">
    <property type="entry name" value="Periplasmic binding protein-like II"/>
    <property type="match status" value="2"/>
</dbReference>
<dbReference type="SUPFAM" id="SSF53850">
    <property type="entry name" value="Periplasmic binding protein-like II"/>
    <property type="match status" value="1"/>
</dbReference>
<keyword evidence="2" id="KW-0813">Transport</keyword>
<protein>
    <submittedName>
        <fullName evidence="5">Arabinose-binding protein</fullName>
    </submittedName>
</protein>